<gene>
    <name evidence="7" type="ORF">QUG92_14475</name>
</gene>
<evidence type="ECO:0000256" key="5">
    <source>
        <dbReference type="SAM" id="MobiDB-lite"/>
    </source>
</evidence>
<dbReference type="PANTHER" id="PTHR30055:SF234">
    <property type="entry name" value="HTH-TYPE TRANSCRIPTIONAL REGULATOR BETI"/>
    <property type="match status" value="1"/>
</dbReference>
<evidence type="ECO:0000313" key="7">
    <source>
        <dbReference type="EMBL" id="MDM7886314.1"/>
    </source>
</evidence>
<dbReference type="Pfam" id="PF00440">
    <property type="entry name" value="TetR_N"/>
    <property type="match status" value="1"/>
</dbReference>
<dbReference type="PROSITE" id="PS50977">
    <property type="entry name" value="HTH_TETR_2"/>
    <property type="match status" value="1"/>
</dbReference>
<protein>
    <submittedName>
        <fullName evidence="7">TetR/AcrR family transcriptional regulator</fullName>
    </submittedName>
</protein>
<dbReference type="Gene3D" id="1.10.357.10">
    <property type="entry name" value="Tetracycline Repressor, domain 2"/>
    <property type="match status" value="1"/>
</dbReference>
<name>A0ABT7T9R6_9MICO</name>
<proteinExistence type="predicted"/>
<evidence type="ECO:0000256" key="4">
    <source>
        <dbReference type="PROSITE-ProRule" id="PRU00335"/>
    </source>
</evidence>
<dbReference type="SUPFAM" id="SSF46689">
    <property type="entry name" value="Homeodomain-like"/>
    <property type="match status" value="1"/>
</dbReference>
<dbReference type="Proteomes" id="UP001237823">
    <property type="component" value="Unassembled WGS sequence"/>
</dbReference>
<accession>A0ABT7T9R6</accession>
<dbReference type="InterPro" id="IPR001647">
    <property type="entry name" value="HTH_TetR"/>
</dbReference>
<feature type="DNA-binding region" description="H-T-H motif" evidence="4">
    <location>
        <begin position="56"/>
        <end position="75"/>
    </location>
</feature>
<keyword evidence="1" id="KW-0805">Transcription regulation</keyword>
<evidence type="ECO:0000259" key="6">
    <source>
        <dbReference type="PROSITE" id="PS50977"/>
    </source>
</evidence>
<keyword evidence="8" id="KW-1185">Reference proteome</keyword>
<feature type="region of interest" description="Disordered" evidence="5">
    <location>
        <begin position="1"/>
        <end position="30"/>
    </location>
</feature>
<sequence>MRRSTARHTTATITDQDHMDDDATSPTARTPRAEVRERLLAAGADVFAESGVHGARLDDVAARAGFSKGAVYSNFSSKQDLVAQVMQRSTNMVLASLQEVVRVDIAATDIADVVRAAFGGHDQARQFALLCEFRAYATRTPEAMPEFVRQRRELQDGVLDLVRLWFGAHPEVAPAMPLEDFAILLVGANVGIVFDAPALPGVHPGDVIAGIVDAVVRPRR</sequence>
<evidence type="ECO:0000256" key="1">
    <source>
        <dbReference type="ARBA" id="ARBA00023015"/>
    </source>
</evidence>
<comment type="caution">
    <text evidence="7">The sequence shown here is derived from an EMBL/GenBank/DDBJ whole genome shotgun (WGS) entry which is preliminary data.</text>
</comment>
<keyword evidence="2 4" id="KW-0238">DNA-binding</keyword>
<evidence type="ECO:0000313" key="8">
    <source>
        <dbReference type="Proteomes" id="UP001237823"/>
    </source>
</evidence>
<reference evidence="7 8" key="1">
    <citation type="submission" date="2023-06" db="EMBL/GenBank/DDBJ databases">
        <authorList>
            <person name="Feng G."/>
            <person name="Li J."/>
            <person name="Zhu H."/>
        </authorList>
    </citation>
    <scope>NUCLEOTIDE SEQUENCE [LARGE SCALE GENOMIC DNA]</scope>
    <source>
        <strain evidence="7 8">RHCKG23</strain>
    </source>
</reference>
<feature type="domain" description="HTH tetR-type" evidence="6">
    <location>
        <begin position="33"/>
        <end position="93"/>
    </location>
</feature>
<evidence type="ECO:0000256" key="2">
    <source>
        <dbReference type="ARBA" id="ARBA00023125"/>
    </source>
</evidence>
<dbReference type="EMBL" id="JAUCML010000010">
    <property type="protein sequence ID" value="MDM7886314.1"/>
    <property type="molecule type" value="Genomic_DNA"/>
</dbReference>
<dbReference type="PRINTS" id="PR00455">
    <property type="entry name" value="HTHTETR"/>
</dbReference>
<dbReference type="InterPro" id="IPR009057">
    <property type="entry name" value="Homeodomain-like_sf"/>
</dbReference>
<dbReference type="RefSeq" id="WP_182047383.1">
    <property type="nucleotide sequence ID" value="NZ_JAUCML010000010.1"/>
</dbReference>
<evidence type="ECO:0000256" key="3">
    <source>
        <dbReference type="ARBA" id="ARBA00023163"/>
    </source>
</evidence>
<dbReference type="PANTHER" id="PTHR30055">
    <property type="entry name" value="HTH-TYPE TRANSCRIPTIONAL REGULATOR RUTR"/>
    <property type="match status" value="1"/>
</dbReference>
<keyword evidence="3" id="KW-0804">Transcription</keyword>
<dbReference type="InterPro" id="IPR050109">
    <property type="entry name" value="HTH-type_TetR-like_transc_reg"/>
</dbReference>
<organism evidence="7 8">
    <name type="scientific">Curtobacterium citri</name>
    <dbReference type="NCBI Taxonomy" id="3055139"/>
    <lineage>
        <taxon>Bacteria</taxon>
        <taxon>Bacillati</taxon>
        <taxon>Actinomycetota</taxon>
        <taxon>Actinomycetes</taxon>
        <taxon>Micrococcales</taxon>
        <taxon>Microbacteriaceae</taxon>
        <taxon>Curtobacterium</taxon>
    </lineage>
</organism>